<protein>
    <submittedName>
        <fullName evidence="1">DUF1194 domain-containing protein</fullName>
    </submittedName>
</protein>
<evidence type="ECO:0000313" key="2">
    <source>
        <dbReference type="Proteomes" id="UP001559025"/>
    </source>
</evidence>
<dbReference type="InterPro" id="IPR036465">
    <property type="entry name" value="vWFA_dom_sf"/>
</dbReference>
<dbReference type="Proteomes" id="UP001559025">
    <property type="component" value="Unassembled WGS sequence"/>
</dbReference>
<dbReference type="InterPro" id="IPR010607">
    <property type="entry name" value="DUF1194"/>
</dbReference>
<dbReference type="RefSeq" id="WP_368804946.1">
    <property type="nucleotide sequence ID" value="NZ_JAZHFV010000010.1"/>
</dbReference>
<reference evidence="1 2" key="1">
    <citation type="submission" date="2024-01" db="EMBL/GenBank/DDBJ databases">
        <title>New evidence supports the origin of RcGTA from prophage.</title>
        <authorList>
            <person name="Xu Y."/>
            <person name="Liu B."/>
            <person name="Chen F."/>
        </authorList>
    </citation>
    <scope>NUCLEOTIDE SEQUENCE [LARGE SCALE GENOMIC DNA]</scope>
    <source>
        <strain evidence="1 2">CBW1107-2</strain>
    </source>
</reference>
<keyword evidence="2" id="KW-1185">Reference proteome</keyword>
<name>A0ABV3X0D4_9HYPH</name>
<organism evidence="1 2">
    <name type="scientific">Neoaquamicrobium sediminum</name>
    <dbReference type="NCBI Taxonomy" id="1849104"/>
    <lineage>
        <taxon>Bacteria</taxon>
        <taxon>Pseudomonadati</taxon>
        <taxon>Pseudomonadota</taxon>
        <taxon>Alphaproteobacteria</taxon>
        <taxon>Hyphomicrobiales</taxon>
        <taxon>Phyllobacteriaceae</taxon>
        <taxon>Neoaquamicrobium</taxon>
    </lineage>
</organism>
<comment type="caution">
    <text evidence="1">The sequence shown here is derived from an EMBL/GenBank/DDBJ whole genome shotgun (WGS) entry which is preliminary data.</text>
</comment>
<dbReference type="Gene3D" id="3.40.50.410">
    <property type="entry name" value="von Willebrand factor, type A domain"/>
    <property type="match status" value="1"/>
</dbReference>
<evidence type="ECO:0000313" key="1">
    <source>
        <dbReference type="EMBL" id="MEX4010235.1"/>
    </source>
</evidence>
<gene>
    <name evidence="1" type="ORF">V1479_23215</name>
</gene>
<proteinExistence type="predicted"/>
<accession>A0ABV3X0D4</accession>
<dbReference type="CDD" id="cd00198">
    <property type="entry name" value="vWFA"/>
    <property type="match status" value="1"/>
</dbReference>
<sequence length="255" mass="27523">MASAAPTAARADIVDVELILAVDVSLSMSPGELAIQRDGYAAALTSQQVIDAIRDGVHGKIAITYVEWAGVTVQNIVVPWTIVSNHEEAQAFAEKLTLHPPNSARRTSISGALTFAGDMFAESPHRGMKRVVDISGDGPNNQGGLVVPARDALVEQGITINGLPLMTTGGYSSVYDLANLDLYYQNCVIGGPGAFMIPVNDWDQFPEAVRRKLVLELAGGQPTHAHIVPAVTRDSTDCEVGEKMWRDRSWMWDNR</sequence>
<dbReference type="EMBL" id="JAZHFV010000010">
    <property type="protein sequence ID" value="MEX4010235.1"/>
    <property type="molecule type" value="Genomic_DNA"/>
</dbReference>
<dbReference type="Pfam" id="PF06707">
    <property type="entry name" value="DUF1194"/>
    <property type="match status" value="1"/>
</dbReference>
<dbReference type="SUPFAM" id="SSF53300">
    <property type="entry name" value="vWA-like"/>
    <property type="match status" value="1"/>
</dbReference>